<dbReference type="EnsemblPlants" id="OGLUM04G13060.1">
    <property type="protein sequence ID" value="OGLUM04G13060.1"/>
    <property type="gene ID" value="OGLUM04G13060"/>
</dbReference>
<dbReference type="Gramene" id="OGLUM04G13060.1">
    <property type="protein sequence ID" value="OGLUM04G13060.1"/>
    <property type="gene ID" value="OGLUM04G13060"/>
</dbReference>
<evidence type="ECO:0000256" key="1">
    <source>
        <dbReference type="SAM" id="MobiDB-lite"/>
    </source>
</evidence>
<keyword evidence="3" id="KW-1185">Reference proteome</keyword>
<evidence type="ECO:0000313" key="3">
    <source>
        <dbReference type="Proteomes" id="UP000026961"/>
    </source>
</evidence>
<organism evidence="2">
    <name type="scientific">Oryza glumipatula</name>
    <dbReference type="NCBI Taxonomy" id="40148"/>
    <lineage>
        <taxon>Eukaryota</taxon>
        <taxon>Viridiplantae</taxon>
        <taxon>Streptophyta</taxon>
        <taxon>Embryophyta</taxon>
        <taxon>Tracheophyta</taxon>
        <taxon>Spermatophyta</taxon>
        <taxon>Magnoliopsida</taxon>
        <taxon>Liliopsida</taxon>
        <taxon>Poales</taxon>
        <taxon>Poaceae</taxon>
        <taxon>BOP clade</taxon>
        <taxon>Oryzoideae</taxon>
        <taxon>Oryzeae</taxon>
        <taxon>Oryzinae</taxon>
        <taxon>Oryza</taxon>
    </lineage>
</organism>
<feature type="compositionally biased region" description="Acidic residues" evidence="1">
    <location>
        <begin position="47"/>
        <end position="67"/>
    </location>
</feature>
<protein>
    <submittedName>
        <fullName evidence="2">Uncharacterized protein</fullName>
    </submittedName>
</protein>
<feature type="region of interest" description="Disordered" evidence="1">
    <location>
        <begin position="1"/>
        <end position="75"/>
    </location>
</feature>
<dbReference type="Proteomes" id="UP000026961">
    <property type="component" value="Chromosome 4"/>
</dbReference>
<feature type="compositionally biased region" description="Basic and acidic residues" evidence="1">
    <location>
        <begin position="1"/>
        <end position="12"/>
    </location>
</feature>
<dbReference type="HOGENOM" id="CLU_120209_0_0_1"/>
<accession>A0A0D9ZL16</accession>
<dbReference type="SUPFAM" id="SSF110004">
    <property type="entry name" value="Glycolipid transfer protein, GLTP"/>
    <property type="match status" value="1"/>
</dbReference>
<name>A0A0D9ZL16_9ORYZ</name>
<dbReference type="InterPro" id="IPR036497">
    <property type="entry name" value="GLTP_sf"/>
</dbReference>
<evidence type="ECO:0000313" key="2">
    <source>
        <dbReference type="EnsemblPlants" id="OGLUM04G13060.1"/>
    </source>
</evidence>
<reference evidence="2" key="1">
    <citation type="submission" date="2015-04" db="UniProtKB">
        <authorList>
            <consortium name="EnsemblPlants"/>
        </authorList>
    </citation>
    <scope>IDENTIFICATION</scope>
</reference>
<proteinExistence type="predicted"/>
<sequence length="145" mass="15552">MVVETETGRDESEAAAAAASAMDDGPCGEREGGDAAAKAVGEKDAGEGDEPKEEEEEDGRDREEEEEAAAKRGWSEIRLAIEELSAVDVERRGGKPPPPSPPPPTLTFLALSHLLLQVLDKIGPTMAVLRLDVQRNIEFFIITIS</sequence>
<reference evidence="2" key="2">
    <citation type="submission" date="2018-05" db="EMBL/GenBank/DDBJ databases">
        <title>OgluRS3 (Oryza glumaepatula Reference Sequence Version 3).</title>
        <authorList>
            <person name="Zhang J."/>
            <person name="Kudrna D."/>
            <person name="Lee S."/>
            <person name="Talag J."/>
            <person name="Welchert J."/>
            <person name="Wing R.A."/>
        </authorList>
    </citation>
    <scope>NUCLEOTIDE SEQUENCE [LARGE SCALE GENOMIC DNA]</scope>
</reference>
<dbReference type="AlphaFoldDB" id="A0A0D9ZL16"/>
<dbReference type="STRING" id="40148.A0A0D9ZL16"/>